<gene>
    <name evidence="2" type="ORF">SGODD07_01937</name>
</gene>
<protein>
    <recommendedName>
        <fullName evidence="1">N-acetyltransferase domain-containing protein</fullName>
    </recommendedName>
</protein>
<proteinExistence type="predicted"/>
<sequence>MKLRRPTLEDKDAILEMIAEFDVAKSYMHGGMGSTWKRAKNYEDWLQMVRQQEDAGNLPEGWVPAIQFISVDEENRPLGFLALRLLLNEKLFVEGGHIGYSIRPGERGRGYGQEQLYLGLIEAKRAGLDFALITCDEENEASRRTILANGGVYDNTIQGSERYWIELDGEVT</sequence>
<reference evidence="2 3" key="1">
    <citation type="submission" date="2016-01" db="EMBL/GenBank/DDBJ databases">
        <title>Highly variable Streptococcus oralis are common among viridans streptococci isolated from primates.</title>
        <authorList>
            <person name="Denapaite D."/>
            <person name="Rieger M."/>
            <person name="Koendgen S."/>
            <person name="Brueckner R."/>
            <person name="Ochigava I."/>
            <person name="Kappeler P."/>
            <person name="Maetz-Rensing K."/>
            <person name="Leendertz F."/>
            <person name="Hakenbeck R."/>
        </authorList>
    </citation>
    <scope>NUCLEOTIDE SEQUENCE [LARGE SCALE GENOMIC DNA]</scope>
    <source>
        <strain evidence="2 3">DD07</strain>
    </source>
</reference>
<dbReference type="InterPro" id="IPR016181">
    <property type="entry name" value="Acyl_CoA_acyltransferase"/>
</dbReference>
<name>A0A139MYU9_STRGN</name>
<feature type="domain" description="N-acetyltransferase" evidence="1">
    <location>
        <begin position="1"/>
        <end position="170"/>
    </location>
</feature>
<dbReference type="SUPFAM" id="SSF55729">
    <property type="entry name" value="Acyl-CoA N-acyltransferases (Nat)"/>
    <property type="match status" value="1"/>
</dbReference>
<dbReference type="GO" id="GO:0016747">
    <property type="term" value="F:acyltransferase activity, transferring groups other than amino-acyl groups"/>
    <property type="evidence" value="ECO:0007669"/>
    <property type="project" value="InterPro"/>
</dbReference>
<comment type="caution">
    <text evidence="2">The sequence shown here is derived from an EMBL/GenBank/DDBJ whole genome shotgun (WGS) entry which is preliminary data.</text>
</comment>
<dbReference type="PATRIC" id="fig|1302.21.peg.2144"/>
<dbReference type="Proteomes" id="UP000070096">
    <property type="component" value="Unassembled WGS sequence"/>
</dbReference>
<dbReference type="AlphaFoldDB" id="A0A139MYU9"/>
<dbReference type="EMBL" id="LQRC01000255">
    <property type="protein sequence ID" value="KXT68920.1"/>
    <property type="molecule type" value="Genomic_DNA"/>
</dbReference>
<evidence type="ECO:0000313" key="3">
    <source>
        <dbReference type="Proteomes" id="UP000070096"/>
    </source>
</evidence>
<dbReference type="PROSITE" id="PS51186">
    <property type="entry name" value="GNAT"/>
    <property type="match status" value="1"/>
</dbReference>
<dbReference type="PANTHER" id="PTHR39173">
    <property type="entry name" value="ACETYLTRANSFERASE"/>
    <property type="match status" value="1"/>
</dbReference>
<dbReference type="InterPro" id="IPR000182">
    <property type="entry name" value="GNAT_dom"/>
</dbReference>
<evidence type="ECO:0000313" key="2">
    <source>
        <dbReference type="EMBL" id="KXT68920.1"/>
    </source>
</evidence>
<dbReference type="Gene3D" id="3.40.630.30">
    <property type="match status" value="1"/>
</dbReference>
<accession>A0A139MYU9</accession>
<dbReference type="Pfam" id="PF13302">
    <property type="entry name" value="Acetyltransf_3"/>
    <property type="match status" value="1"/>
</dbReference>
<organism evidence="2 3">
    <name type="scientific">Streptococcus gordonii</name>
    <dbReference type="NCBI Taxonomy" id="1302"/>
    <lineage>
        <taxon>Bacteria</taxon>
        <taxon>Bacillati</taxon>
        <taxon>Bacillota</taxon>
        <taxon>Bacilli</taxon>
        <taxon>Lactobacillales</taxon>
        <taxon>Streptococcaceae</taxon>
        <taxon>Streptococcus</taxon>
    </lineage>
</organism>
<evidence type="ECO:0000259" key="1">
    <source>
        <dbReference type="PROSITE" id="PS51186"/>
    </source>
</evidence>
<dbReference type="PANTHER" id="PTHR39173:SF1">
    <property type="entry name" value="ACETYLTRANSFERASE"/>
    <property type="match status" value="1"/>
</dbReference>